<keyword evidence="2" id="KW-0805">Transcription regulation</keyword>
<protein>
    <submittedName>
        <fullName evidence="5">BHLH transcription factor</fullName>
    </submittedName>
</protein>
<accession>A0A7M3UQK1</accession>
<dbReference type="SUPFAM" id="SSF47459">
    <property type="entry name" value="HLH, helix-loop-helix DNA-binding domain"/>
    <property type="match status" value="1"/>
</dbReference>
<evidence type="ECO:0000313" key="5">
    <source>
        <dbReference type="EMBL" id="QOJ43704.1"/>
    </source>
</evidence>
<dbReference type="EMBL" id="MN883651">
    <property type="protein sequence ID" value="QOJ43704.1"/>
    <property type="molecule type" value="mRNA"/>
</dbReference>
<dbReference type="PROSITE" id="PS50888">
    <property type="entry name" value="BHLH"/>
    <property type="match status" value="1"/>
</dbReference>
<dbReference type="Gene3D" id="4.10.280.10">
    <property type="entry name" value="Helix-loop-helix DNA-binding domain"/>
    <property type="match status" value="1"/>
</dbReference>
<dbReference type="Pfam" id="PF00010">
    <property type="entry name" value="HLH"/>
    <property type="match status" value="1"/>
</dbReference>
<keyword evidence="3" id="KW-0804">Transcription</keyword>
<dbReference type="PANTHER" id="PTHR46665">
    <property type="entry name" value="TRANSCRIPTION FACTOR BHLH041-RELATED-RELATED"/>
    <property type="match status" value="1"/>
</dbReference>
<dbReference type="InterPro" id="IPR045239">
    <property type="entry name" value="bHLH95_bHLH"/>
</dbReference>
<evidence type="ECO:0000256" key="1">
    <source>
        <dbReference type="ARBA" id="ARBA00005510"/>
    </source>
</evidence>
<name>A0A7M3UQK1_9ASPA</name>
<sequence>MDLFSPPSSSLQEDLMHSDVLFWDFSPELFDLVSTNPYLLSLPSKSSPPLPPAVVRGSAFARYVGLEARVLSGCSSSLVSNERNIHRRLIGFLRRIPRDGSENRAKAVGMERTRGFRHMMSERQRRERLSQSYADLHSILPYRSKGDKNSIVQSAAVCVRELKGVKEELVRRNEELELRSARNSNVEGQEIKIRVVANQESTLDSMIGALQCLKAMDVKARSVRTNFSDHEFIAVMKIESKAGARDVERALTASRRR</sequence>
<dbReference type="PANTHER" id="PTHR46665:SF6">
    <property type="entry name" value="TRANSCRIPTION FACTOR BHLH92"/>
    <property type="match status" value="1"/>
</dbReference>
<dbReference type="CDD" id="cd11393">
    <property type="entry name" value="bHLH_AtbHLH_like"/>
    <property type="match status" value="1"/>
</dbReference>
<evidence type="ECO:0000256" key="3">
    <source>
        <dbReference type="ARBA" id="ARBA00023163"/>
    </source>
</evidence>
<dbReference type="AlphaFoldDB" id="A0A7M3UQK1"/>
<dbReference type="InterPro" id="IPR036638">
    <property type="entry name" value="HLH_DNA-bd_sf"/>
</dbReference>
<dbReference type="InterPro" id="IPR011598">
    <property type="entry name" value="bHLH_dom"/>
</dbReference>
<comment type="similarity">
    <text evidence="1">Belongs to the bHLH protein family.</text>
</comment>
<dbReference type="GO" id="GO:0046983">
    <property type="term" value="F:protein dimerization activity"/>
    <property type="evidence" value="ECO:0007669"/>
    <property type="project" value="InterPro"/>
</dbReference>
<dbReference type="InterPro" id="IPR044658">
    <property type="entry name" value="bHLH92/bHLH041-like"/>
</dbReference>
<gene>
    <name evidence="5" type="primary">bHLH43</name>
</gene>
<organism evidence="5">
    <name type="scientific">Dracaena cambodiana</name>
    <dbReference type="NCBI Taxonomy" id="580341"/>
    <lineage>
        <taxon>Eukaryota</taxon>
        <taxon>Viridiplantae</taxon>
        <taxon>Streptophyta</taxon>
        <taxon>Embryophyta</taxon>
        <taxon>Tracheophyta</taxon>
        <taxon>Spermatophyta</taxon>
        <taxon>Magnoliopsida</taxon>
        <taxon>Liliopsida</taxon>
        <taxon>Asparagales</taxon>
        <taxon>Asparagaceae</taxon>
        <taxon>Nolinoideae</taxon>
        <taxon>Dracaena</taxon>
    </lineage>
</organism>
<feature type="domain" description="BHLH" evidence="4">
    <location>
        <begin position="113"/>
        <end position="162"/>
    </location>
</feature>
<dbReference type="SMART" id="SM00353">
    <property type="entry name" value="HLH"/>
    <property type="match status" value="1"/>
</dbReference>
<reference evidence="5" key="1">
    <citation type="submission" date="2019-12" db="EMBL/GenBank/DDBJ databases">
        <title>Identification of the bHLH gene family in Dracaena cambodiana reveals candidate genes involved in flavonoid biosynthesis.</title>
        <authorList>
            <person name="Zhu J."/>
            <person name="Peng S."/>
        </authorList>
    </citation>
    <scope>NUCLEOTIDE SEQUENCE</scope>
</reference>
<proteinExistence type="evidence at transcript level"/>
<evidence type="ECO:0000256" key="2">
    <source>
        <dbReference type="ARBA" id="ARBA00023015"/>
    </source>
</evidence>
<evidence type="ECO:0000259" key="4">
    <source>
        <dbReference type="PROSITE" id="PS50888"/>
    </source>
</evidence>